<dbReference type="Gene3D" id="3.30.2400.10">
    <property type="entry name" value="Major capsid protein gp5"/>
    <property type="match status" value="1"/>
</dbReference>
<dbReference type="EMBL" id="GU226194">
    <property type="protein sequence ID" value="AEB91039.1"/>
    <property type="molecule type" value="Genomic_DNA"/>
</dbReference>
<comment type="subcellular location">
    <subcellularLocation>
        <location evidence="1">Virion</location>
    </subcellularLocation>
</comment>
<sequence length="491" mass="53772">MRGALMTPEFLRTTRAELASLAAAVDRIETNAVAEGRDLTDEEADFMSKATTVAGDLLASIQERAKGFAPLGEKGARPREWPGANLAERRHSAWKHARDVAEKARGEGRDLTLEEQADVRSALVDVDKFDQAVKQAAESDATFQRAFGVADGQPVGNVGPLAKAAHLNPRVKASGGSLWGQQVVQRLADNFGQFKALVQAGSVPVSVPLDPDPVRMDIPVLSLRQLITTVQNTTGQFAYMRQTVRDNNAAVVAAGGRKPTSVYTLERIDDRVRVIAHLSEPIPRQNLDDASMLRNFIDQEMRLGLDLALEDEIMNGDGTGERFLGLANVPGAQEQEFTTDILVTARKAVTRLERYGYAATSGFLMSPEDWEAFELTQDNEARFYFGGPVAAVNAASRRLWGLPVVVSEAAEPGTAFLADFSQVRLQLRQEGMLDWSENMYDANAFPDAETPEARGASDFERNLIRFRFEGRFGLEILRPSSIVHVDLVEGS</sequence>
<dbReference type="InterPro" id="IPR054612">
    <property type="entry name" value="Phage_capsid-like_C"/>
</dbReference>
<geneLocation type="plasmid" evidence="3">
    <name>pWTY27</name>
</geneLocation>
<evidence type="ECO:0000259" key="2">
    <source>
        <dbReference type="Pfam" id="PF05065"/>
    </source>
</evidence>
<dbReference type="SUPFAM" id="SSF56563">
    <property type="entry name" value="Major capsid protein gp5"/>
    <property type="match status" value="1"/>
</dbReference>
<proteinExistence type="predicted"/>
<reference evidence="3" key="1">
    <citation type="submission" date="2009-11" db="EMBL/GenBank/DDBJ databases">
        <authorList>
            <person name="Wang T."/>
            <person name="Qin Z."/>
        </authorList>
    </citation>
    <scope>NUCLEOTIDE SEQUENCE</scope>
    <source>
        <strain evidence="3">Y27</strain>
        <plasmid evidence="3">pWTY27</plasmid>
    </source>
</reference>
<feature type="domain" description="Phage capsid-like C-terminal" evidence="2">
    <location>
        <begin position="221"/>
        <end position="485"/>
    </location>
</feature>
<dbReference type="Pfam" id="PF05065">
    <property type="entry name" value="Phage_capsid"/>
    <property type="match status" value="1"/>
</dbReference>
<accession>F4Y9K0</accession>
<dbReference type="AlphaFoldDB" id="F4Y9K0"/>
<dbReference type="InterPro" id="IPR024455">
    <property type="entry name" value="Phage_capsid"/>
</dbReference>
<dbReference type="Gene3D" id="3.30.2320.10">
    <property type="entry name" value="hypothetical protein PF0899 domain"/>
    <property type="match status" value="1"/>
</dbReference>
<evidence type="ECO:0000313" key="3">
    <source>
        <dbReference type="EMBL" id="AEB91039.1"/>
    </source>
</evidence>
<evidence type="ECO:0000256" key="1">
    <source>
        <dbReference type="ARBA" id="ARBA00004328"/>
    </source>
</evidence>
<gene>
    <name evidence="3" type="ORF">pWTY27_11</name>
</gene>
<name>F4Y9K0_9ACTN</name>
<keyword evidence="3" id="KW-0614">Plasmid</keyword>
<organism evidence="3">
    <name type="scientific">Streptomyces sp. Y27</name>
    <dbReference type="NCBI Taxonomy" id="701045"/>
    <lineage>
        <taxon>Bacteria</taxon>
        <taxon>Bacillati</taxon>
        <taxon>Actinomycetota</taxon>
        <taxon>Actinomycetes</taxon>
        <taxon>Kitasatosporales</taxon>
        <taxon>Streptomycetaceae</taxon>
        <taxon>Streptomyces</taxon>
    </lineage>
</organism>
<protein>
    <submittedName>
        <fullName evidence="3">Phc</fullName>
    </submittedName>
</protein>
<dbReference type="NCBIfam" id="TIGR01554">
    <property type="entry name" value="major_cap_HK97"/>
    <property type="match status" value="1"/>
</dbReference>